<evidence type="ECO:0000313" key="2">
    <source>
        <dbReference type="Proteomes" id="UP000010474"/>
    </source>
</evidence>
<dbReference type="PATRIC" id="fig|272123.3.peg.3143"/>
<accession>K9ZHS4</accession>
<sequence>MAVEHINRKGKKYYLHQGTTKTGKPKYFFSMKNEGTLVTSIPDGFEIYENPNAQVFLQRIQPKLITDDEVATVESGMKKFSSLQYYQINVKKNTIYVYTPDQNVTNLTRLFSSHPLAEAKYIQNSIAQSISYSSMLRFVLCDENKRIFQTERFCFLGSIDDWIDIGSPDTLQKLIEKYVKHLDKESFYELH</sequence>
<dbReference type="EMBL" id="CP003659">
    <property type="protein sequence ID" value="AFZ58304.1"/>
    <property type="molecule type" value="Genomic_DNA"/>
</dbReference>
<dbReference type="eggNOG" id="ENOG5032R7Y">
    <property type="taxonomic scope" value="Bacteria"/>
</dbReference>
<keyword evidence="2" id="KW-1185">Reference proteome</keyword>
<evidence type="ECO:0000313" key="1">
    <source>
        <dbReference type="EMBL" id="AFZ58304.1"/>
    </source>
</evidence>
<dbReference type="STRING" id="272123.Anacy_2880"/>
<protein>
    <submittedName>
        <fullName evidence="1">Uncharacterized protein</fullName>
    </submittedName>
</protein>
<dbReference type="HOGENOM" id="CLU_1406472_0_0_3"/>
<dbReference type="Proteomes" id="UP000010474">
    <property type="component" value="Chromosome"/>
</dbReference>
<organism evidence="1 2">
    <name type="scientific">Anabaena cylindrica (strain ATCC 27899 / PCC 7122)</name>
    <dbReference type="NCBI Taxonomy" id="272123"/>
    <lineage>
        <taxon>Bacteria</taxon>
        <taxon>Bacillati</taxon>
        <taxon>Cyanobacteriota</taxon>
        <taxon>Cyanophyceae</taxon>
        <taxon>Nostocales</taxon>
        <taxon>Nostocaceae</taxon>
        <taxon>Anabaena</taxon>
    </lineage>
</organism>
<name>K9ZHS4_ANACC</name>
<proteinExistence type="predicted"/>
<gene>
    <name evidence="1" type="ordered locus">Anacy_2880</name>
</gene>
<dbReference type="OrthoDB" id="528637at2"/>
<dbReference type="KEGG" id="acy:Anacy_2880"/>
<dbReference type="AlphaFoldDB" id="K9ZHS4"/>
<dbReference type="RefSeq" id="WP_015214934.1">
    <property type="nucleotide sequence ID" value="NC_019771.1"/>
</dbReference>
<reference evidence="2" key="1">
    <citation type="journal article" date="2013" name="Proc. Natl. Acad. Sci. U.S.A.">
        <title>Improving the coverage of the cyanobacterial phylum using diversity-driven genome sequencing.</title>
        <authorList>
            <person name="Shih P.M."/>
            <person name="Wu D."/>
            <person name="Latifi A."/>
            <person name="Axen S.D."/>
            <person name="Fewer D.P."/>
            <person name="Talla E."/>
            <person name="Calteau A."/>
            <person name="Cai F."/>
            <person name="Tandeau de Marsac N."/>
            <person name="Rippka R."/>
            <person name="Herdman M."/>
            <person name="Sivonen K."/>
            <person name="Coursin T."/>
            <person name="Laurent T."/>
            <person name="Goodwin L."/>
            <person name="Nolan M."/>
            <person name="Davenport K.W."/>
            <person name="Han C.S."/>
            <person name="Rubin E.M."/>
            <person name="Eisen J.A."/>
            <person name="Woyke T."/>
            <person name="Gugger M."/>
            <person name="Kerfeld C.A."/>
        </authorList>
    </citation>
    <scope>NUCLEOTIDE SEQUENCE [LARGE SCALE GENOMIC DNA]</scope>
    <source>
        <strain evidence="2">ATCC 27899 / PCC 7122</strain>
    </source>
</reference>